<name>A0A2K3KIC4_TRIPR</name>
<accession>A0A2K3KIC4</accession>
<proteinExistence type="predicted"/>
<evidence type="ECO:0000313" key="1">
    <source>
        <dbReference type="EMBL" id="PNX66019.1"/>
    </source>
</evidence>
<reference evidence="1 2" key="1">
    <citation type="journal article" date="2014" name="Am. J. Bot.">
        <title>Genome assembly and annotation for red clover (Trifolium pratense; Fabaceae).</title>
        <authorList>
            <person name="Istvanek J."/>
            <person name="Jaros M."/>
            <person name="Krenek A."/>
            <person name="Repkova J."/>
        </authorList>
    </citation>
    <scope>NUCLEOTIDE SEQUENCE [LARGE SCALE GENOMIC DNA]</scope>
    <source>
        <strain evidence="2">cv. Tatra</strain>
        <tissue evidence="1">Young leaves</tissue>
    </source>
</reference>
<dbReference type="EMBL" id="ASHM01188129">
    <property type="protein sequence ID" value="PNX66019.1"/>
    <property type="molecule type" value="Genomic_DNA"/>
</dbReference>
<evidence type="ECO:0000313" key="2">
    <source>
        <dbReference type="Proteomes" id="UP000236291"/>
    </source>
</evidence>
<gene>
    <name evidence="1" type="ORF">L195_g062880</name>
</gene>
<dbReference type="AlphaFoldDB" id="A0A2K3KIC4"/>
<protein>
    <submittedName>
        <fullName evidence="1">Uncharacterized protein</fullName>
    </submittedName>
</protein>
<organism evidence="1 2">
    <name type="scientific">Trifolium pratense</name>
    <name type="common">Red clover</name>
    <dbReference type="NCBI Taxonomy" id="57577"/>
    <lineage>
        <taxon>Eukaryota</taxon>
        <taxon>Viridiplantae</taxon>
        <taxon>Streptophyta</taxon>
        <taxon>Embryophyta</taxon>
        <taxon>Tracheophyta</taxon>
        <taxon>Spermatophyta</taxon>
        <taxon>Magnoliopsida</taxon>
        <taxon>eudicotyledons</taxon>
        <taxon>Gunneridae</taxon>
        <taxon>Pentapetalae</taxon>
        <taxon>rosids</taxon>
        <taxon>fabids</taxon>
        <taxon>Fabales</taxon>
        <taxon>Fabaceae</taxon>
        <taxon>Papilionoideae</taxon>
        <taxon>50 kb inversion clade</taxon>
        <taxon>NPAAA clade</taxon>
        <taxon>Hologalegina</taxon>
        <taxon>IRL clade</taxon>
        <taxon>Trifolieae</taxon>
        <taxon>Trifolium</taxon>
    </lineage>
</organism>
<reference evidence="1 2" key="2">
    <citation type="journal article" date="2017" name="Front. Plant Sci.">
        <title>Gene Classification and Mining of Molecular Markers Useful in Red Clover (Trifolium pratense) Breeding.</title>
        <authorList>
            <person name="Istvanek J."/>
            <person name="Dluhosova J."/>
            <person name="Dluhos P."/>
            <person name="Patkova L."/>
            <person name="Nedelnik J."/>
            <person name="Repkova J."/>
        </authorList>
    </citation>
    <scope>NUCLEOTIDE SEQUENCE [LARGE SCALE GENOMIC DNA]</scope>
    <source>
        <strain evidence="2">cv. Tatra</strain>
        <tissue evidence="1">Young leaves</tissue>
    </source>
</reference>
<feature type="non-terminal residue" evidence="1">
    <location>
        <position position="1"/>
    </location>
</feature>
<sequence>SLLGCAPLFTFGSVPVKAATVNGGGCVSAVAVHDRICDVVIATDGDS</sequence>
<dbReference type="Proteomes" id="UP000236291">
    <property type="component" value="Unassembled WGS sequence"/>
</dbReference>
<comment type="caution">
    <text evidence="1">The sequence shown here is derived from an EMBL/GenBank/DDBJ whole genome shotgun (WGS) entry which is preliminary data.</text>
</comment>